<dbReference type="PANTHER" id="PTHR35149:SF1">
    <property type="entry name" value="DUF5655 DOMAIN-CONTAINING PROTEIN"/>
    <property type="match status" value="1"/>
</dbReference>
<protein>
    <recommendedName>
        <fullName evidence="1">GmrSD restriction endonucleases N-terminal domain-containing protein</fullName>
    </recommendedName>
</protein>
<dbReference type="AlphaFoldDB" id="A0A2N8Z9J8"/>
<gene>
    <name evidence="2" type="ORF">VTAP4600_A0554</name>
</gene>
<dbReference type="OrthoDB" id="9798761at2"/>
<dbReference type="KEGG" id="vta:A0554"/>
<dbReference type="Pfam" id="PF03235">
    <property type="entry name" value="GmrSD_N"/>
    <property type="match status" value="1"/>
</dbReference>
<organism evidence="2 3">
    <name type="scientific">Vibrio tapetis subsp. tapetis</name>
    <dbReference type="NCBI Taxonomy" id="1671868"/>
    <lineage>
        <taxon>Bacteria</taxon>
        <taxon>Pseudomonadati</taxon>
        <taxon>Pseudomonadota</taxon>
        <taxon>Gammaproteobacteria</taxon>
        <taxon>Vibrionales</taxon>
        <taxon>Vibrionaceae</taxon>
        <taxon>Vibrio</taxon>
    </lineage>
</organism>
<reference evidence="2 3" key="1">
    <citation type="submission" date="2017-10" db="EMBL/GenBank/DDBJ databases">
        <authorList>
            <person name="Banno H."/>
            <person name="Chua N.-H."/>
        </authorList>
    </citation>
    <scope>NUCLEOTIDE SEQUENCE [LARGE SCALE GENOMIC DNA]</scope>
    <source>
        <strain evidence="2">Vibrio tapetis CECT4600</strain>
    </source>
</reference>
<evidence type="ECO:0000313" key="3">
    <source>
        <dbReference type="Proteomes" id="UP000235828"/>
    </source>
</evidence>
<dbReference type="PANTHER" id="PTHR35149">
    <property type="entry name" value="SLL5132 PROTEIN"/>
    <property type="match status" value="1"/>
</dbReference>
<dbReference type="EMBL" id="LT960611">
    <property type="protein sequence ID" value="SON48533.1"/>
    <property type="molecule type" value="Genomic_DNA"/>
</dbReference>
<name>A0A2N8Z9J8_9VIBR</name>
<feature type="domain" description="GmrSD restriction endonucleases N-terminal" evidence="1">
    <location>
        <begin position="15"/>
        <end position="350"/>
    </location>
</feature>
<sequence length="774" mass="88551">MSLDKIFKSEPKSINDIFVKDRNLGFYMPAYQRPYSWNHENINNLIDDIESSFDNLLQSDEAIIFLGTLLTVDDDKGESIYRKDEAILPERIKLIVDGQQRITTLILLLTVLHEAMLKGESALQSDIKNVEQDAMKSHFQALHRQIKGLINQTGGYPIESALGEDEYRYLPKVIRSMHGLQEGHELKYDRWGDNNDIGRYQSPLSQYLFRFQSNLLNQSGKFKELDLKQFSGPEMTLIRKNIEFMRKVFKEAPNLVLGVRRNEDDELIEFCELGNKHLQDCIHFNVNRELYDCEALSDKTKNLVNIAAFASFVLHRICVTFVTVNSESYAFDMFEALNTTGEPLTAFETFVPRVIEHLQSKDDLNAECEYKKINSISARFEELSSNEAKNKQTEKIIIAFMRAYNGKIPKTKVPSQREALLSSYNSCNSLAKDKYLEHFKQTVDLIFDTWNKGEIEGLCSDNDTEIFSLCLNYLVDIKHTISLSLLAQFKIKDSMLEDKEDRVQLVNAIKAITAYSVLWRAMSGKADGIESEYKAIHSKITNVDGNEIGPFKLEGANEYGIDLDGLKKYLSNSLSQKIKSKNPKDGEIKAKWIEVCAQSPLLEKKIESNRLLIMAAMHNLDVAGGVYQSSYDFKNEVLNIDTWNELKLEKNSISKIYNPKVAGVTSLGWNVDGSINKDQYIGNVFVDIAGRFKSSDKQSWTALRSSMKVHIEELELVFAEKNVKSLKTSLIAEARFAAKMQDIAYIEEWNEETINFRSEKLLSNAWDNLISWMN</sequence>
<accession>A0A2N8Z9J8</accession>
<dbReference type="InterPro" id="IPR004919">
    <property type="entry name" value="GmrSD_N"/>
</dbReference>
<dbReference type="RefSeq" id="WP_102521368.1">
    <property type="nucleotide sequence ID" value="NZ_LT960611.1"/>
</dbReference>
<dbReference type="Proteomes" id="UP000235828">
    <property type="component" value="Chromosome A"/>
</dbReference>
<evidence type="ECO:0000313" key="2">
    <source>
        <dbReference type="EMBL" id="SON48533.1"/>
    </source>
</evidence>
<evidence type="ECO:0000259" key="1">
    <source>
        <dbReference type="Pfam" id="PF03235"/>
    </source>
</evidence>
<proteinExistence type="predicted"/>
<keyword evidence="3" id="KW-1185">Reference proteome</keyword>